<gene>
    <name evidence="1" type="ORF">EBO15_11860</name>
</gene>
<reference evidence="1 2" key="1">
    <citation type="submission" date="2018-10" db="EMBL/GenBank/DDBJ databases">
        <title>Isolation from soil.</title>
        <authorList>
            <person name="Hu J."/>
        </authorList>
    </citation>
    <scope>NUCLEOTIDE SEQUENCE [LARGE SCALE GENOMIC DNA]</scope>
    <source>
        <strain evidence="1 2">NEAU-Ht49</strain>
    </source>
</reference>
<dbReference type="EMBL" id="RFFG01000016">
    <property type="protein sequence ID" value="RMI44956.1"/>
    <property type="molecule type" value="Genomic_DNA"/>
</dbReference>
<accession>A0A3M2M5T4</accession>
<evidence type="ECO:0000313" key="1">
    <source>
        <dbReference type="EMBL" id="RMI44956.1"/>
    </source>
</evidence>
<dbReference type="Proteomes" id="UP000282674">
    <property type="component" value="Unassembled WGS sequence"/>
</dbReference>
<evidence type="ECO:0000313" key="2">
    <source>
        <dbReference type="Proteomes" id="UP000282674"/>
    </source>
</evidence>
<protein>
    <submittedName>
        <fullName evidence="1">Uncharacterized protein</fullName>
    </submittedName>
</protein>
<keyword evidence="2" id="KW-1185">Reference proteome</keyword>
<sequence>MIDSPQPACHKDRADTTHPLRFCAAGLAAVGPDHVGVHMELATGRLPPEEVNPHRTRWPALL</sequence>
<comment type="caution">
    <text evidence="1">The sequence shown here is derived from an EMBL/GenBank/DDBJ whole genome shotgun (WGS) entry which is preliminary data.</text>
</comment>
<dbReference type="AlphaFoldDB" id="A0A3M2M5T4"/>
<organism evidence="1 2">
    <name type="scientific">Actinomadura harenae</name>
    <dbReference type="NCBI Taxonomy" id="2483351"/>
    <lineage>
        <taxon>Bacteria</taxon>
        <taxon>Bacillati</taxon>
        <taxon>Actinomycetota</taxon>
        <taxon>Actinomycetes</taxon>
        <taxon>Streptosporangiales</taxon>
        <taxon>Thermomonosporaceae</taxon>
        <taxon>Actinomadura</taxon>
    </lineage>
</organism>
<name>A0A3M2M5T4_9ACTN</name>
<proteinExistence type="predicted"/>